<evidence type="ECO:0000259" key="2">
    <source>
        <dbReference type="Pfam" id="PF00437"/>
    </source>
</evidence>
<dbReference type="Gene3D" id="3.40.50.300">
    <property type="entry name" value="P-loop containing nucleotide triphosphate hydrolases"/>
    <property type="match status" value="1"/>
</dbReference>
<dbReference type="AlphaFoldDB" id="A0A841EBK3"/>
<dbReference type="EMBL" id="JACHLY010000001">
    <property type="protein sequence ID" value="MBB5998443.1"/>
    <property type="molecule type" value="Genomic_DNA"/>
</dbReference>
<organism evidence="3 4">
    <name type="scientific">Streptomonospora salina</name>
    <dbReference type="NCBI Taxonomy" id="104205"/>
    <lineage>
        <taxon>Bacteria</taxon>
        <taxon>Bacillati</taxon>
        <taxon>Actinomycetota</taxon>
        <taxon>Actinomycetes</taxon>
        <taxon>Streptosporangiales</taxon>
        <taxon>Nocardiopsidaceae</taxon>
        <taxon>Streptomonospora</taxon>
    </lineage>
</organism>
<dbReference type="Pfam" id="PF00437">
    <property type="entry name" value="T2SSE"/>
    <property type="match status" value="1"/>
</dbReference>
<comment type="caution">
    <text evidence="3">The sequence shown here is derived from an EMBL/GenBank/DDBJ whole genome shotgun (WGS) entry which is preliminary data.</text>
</comment>
<evidence type="ECO:0000313" key="4">
    <source>
        <dbReference type="Proteomes" id="UP000578077"/>
    </source>
</evidence>
<name>A0A841EBK3_9ACTN</name>
<dbReference type="InterPro" id="IPR050921">
    <property type="entry name" value="T4SS_GSP_E_ATPase"/>
</dbReference>
<evidence type="ECO:0000313" key="3">
    <source>
        <dbReference type="EMBL" id="MBB5998443.1"/>
    </source>
</evidence>
<sequence length="443" mass="46277">MTTVDAQAPAATTPLVEQVAGEVTARLLDRTGQDPPRALATDEEGEYRRRVGAIADEVLDAMAADSLSRGSTVLTRAQEDDVRAHVVARVCGLGGLEPLLAEPGVQNILITGERVIVDFGGGHREPRPPVATNDAELIGLVRRIAASSASGERRFDAAAPLLSMELPDGSRLSAVMDVARRVAVAIRRHPSESLGLHALQESGMLDDTSRGLLEAAVSARMNLLIAGATGAGKTTLLRALALETFGPWERVITVEDSLELNLDEDARSDCVALQARPANIEGAGEVTLAELVRHALRMAPDRVIVGETRGTETIALLNAMSMGTDGSMATVHAGSSEQAFTKLAAYTAQAPERLSLEATNLLIASAVHLVAHITTAPGGRRRLASVREVIGAEGGQVVSNEIYRRTGDDPGALVVPPGPERAAALASCGFDSAAAFAPTGGTW</sequence>
<dbReference type="RefSeq" id="WP_184634671.1">
    <property type="nucleotide sequence ID" value="NZ_BAABKT010000014.1"/>
</dbReference>
<dbReference type="PANTHER" id="PTHR30486:SF6">
    <property type="entry name" value="TYPE IV PILUS RETRACTATION ATPASE PILT"/>
    <property type="match status" value="1"/>
</dbReference>
<protein>
    <submittedName>
        <fullName evidence="3">Flp pilus assembly CpaF family ATPase</fullName>
    </submittedName>
</protein>
<dbReference type="Proteomes" id="UP000578077">
    <property type="component" value="Unassembled WGS sequence"/>
</dbReference>
<dbReference type="InterPro" id="IPR001482">
    <property type="entry name" value="T2SS/T4SS_dom"/>
</dbReference>
<feature type="domain" description="Bacterial type II secretion system protein E" evidence="2">
    <location>
        <begin position="154"/>
        <end position="371"/>
    </location>
</feature>
<proteinExistence type="inferred from homology"/>
<dbReference type="CDD" id="cd01130">
    <property type="entry name" value="VirB11-like_ATPase"/>
    <property type="match status" value="1"/>
</dbReference>
<dbReference type="SUPFAM" id="SSF52540">
    <property type="entry name" value="P-loop containing nucleoside triphosphate hydrolases"/>
    <property type="match status" value="1"/>
</dbReference>
<reference evidence="3 4" key="1">
    <citation type="submission" date="2020-08" db="EMBL/GenBank/DDBJ databases">
        <title>Sequencing the genomes of 1000 actinobacteria strains.</title>
        <authorList>
            <person name="Klenk H.-P."/>
        </authorList>
    </citation>
    <scope>NUCLEOTIDE SEQUENCE [LARGE SCALE GENOMIC DNA]</scope>
    <source>
        <strain evidence="3 4">DSM 44593</strain>
    </source>
</reference>
<dbReference type="Gene3D" id="3.30.450.380">
    <property type="match status" value="1"/>
</dbReference>
<evidence type="ECO:0000256" key="1">
    <source>
        <dbReference type="ARBA" id="ARBA00006611"/>
    </source>
</evidence>
<comment type="similarity">
    <text evidence="1">Belongs to the GSP E family.</text>
</comment>
<dbReference type="InterPro" id="IPR027417">
    <property type="entry name" value="P-loop_NTPase"/>
</dbReference>
<dbReference type="PANTHER" id="PTHR30486">
    <property type="entry name" value="TWITCHING MOTILITY PROTEIN PILT"/>
    <property type="match status" value="1"/>
</dbReference>
<dbReference type="GO" id="GO:0016887">
    <property type="term" value="F:ATP hydrolysis activity"/>
    <property type="evidence" value="ECO:0007669"/>
    <property type="project" value="InterPro"/>
</dbReference>
<keyword evidence="4" id="KW-1185">Reference proteome</keyword>
<gene>
    <name evidence="3" type="ORF">HNR25_002194</name>
</gene>
<accession>A0A841EBK3</accession>